<comment type="caution">
    <text evidence="1">The sequence shown here is derived from an EMBL/GenBank/DDBJ whole genome shotgun (WGS) entry which is preliminary data.</text>
</comment>
<sequence length="81" mass="9601">MIERHLSPKVEVEDGCFIIDKVFDDELLIYPEDIKSSMRKDVMMYFPYVVNMEKENLENLEVGQRVEEKAQDDEGWMAMIP</sequence>
<organism evidence="1 2">
    <name type="scientific">Malus baccata</name>
    <name type="common">Siberian crab apple</name>
    <name type="synonym">Pyrus baccata</name>
    <dbReference type="NCBI Taxonomy" id="106549"/>
    <lineage>
        <taxon>Eukaryota</taxon>
        <taxon>Viridiplantae</taxon>
        <taxon>Streptophyta</taxon>
        <taxon>Embryophyta</taxon>
        <taxon>Tracheophyta</taxon>
        <taxon>Spermatophyta</taxon>
        <taxon>Magnoliopsida</taxon>
        <taxon>eudicotyledons</taxon>
        <taxon>Gunneridae</taxon>
        <taxon>Pentapetalae</taxon>
        <taxon>rosids</taxon>
        <taxon>fabids</taxon>
        <taxon>Rosales</taxon>
        <taxon>Rosaceae</taxon>
        <taxon>Amygdaloideae</taxon>
        <taxon>Maleae</taxon>
        <taxon>Malus</taxon>
    </lineage>
</organism>
<name>A0A540N3Z7_MALBA</name>
<dbReference type="AlphaFoldDB" id="A0A540N3Z7"/>
<dbReference type="Proteomes" id="UP000315295">
    <property type="component" value="Unassembled WGS sequence"/>
</dbReference>
<accession>A0A540N3Z7</accession>
<gene>
    <name evidence="1" type="ORF">C1H46_008600</name>
</gene>
<evidence type="ECO:0000313" key="1">
    <source>
        <dbReference type="EMBL" id="TQE05781.1"/>
    </source>
</evidence>
<dbReference type="EMBL" id="VIEB01000115">
    <property type="protein sequence ID" value="TQE05781.1"/>
    <property type="molecule type" value="Genomic_DNA"/>
</dbReference>
<reference evidence="1 2" key="1">
    <citation type="journal article" date="2019" name="G3 (Bethesda)">
        <title>Sequencing of a Wild Apple (Malus baccata) Genome Unravels the Differences Between Cultivated and Wild Apple Species Regarding Disease Resistance and Cold Tolerance.</title>
        <authorList>
            <person name="Chen X."/>
        </authorList>
    </citation>
    <scope>NUCLEOTIDE SEQUENCE [LARGE SCALE GENOMIC DNA]</scope>
    <source>
        <strain evidence="2">cv. Shandingzi</strain>
        <tissue evidence="1">Leaves</tissue>
    </source>
</reference>
<keyword evidence="2" id="KW-1185">Reference proteome</keyword>
<proteinExistence type="predicted"/>
<protein>
    <submittedName>
        <fullName evidence="1">Uncharacterized protein</fullName>
    </submittedName>
</protein>
<evidence type="ECO:0000313" key="2">
    <source>
        <dbReference type="Proteomes" id="UP000315295"/>
    </source>
</evidence>